<evidence type="ECO:0000313" key="2">
    <source>
        <dbReference type="Proteomes" id="UP000249422"/>
    </source>
</evidence>
<comment type="caution">
    <text evidence="1">The sequence shown here is derived from an EMBL/GenBank/DDBJ whole genome shotgun (WGS) entry which is preliminary data.</text>
</comment>
<accession>A0AAX1PBZ3</accession>
<evidence type="ECO:0000313" key="1">
    <source>
        <dbReference type="EMBL" id="RAI97789.1"/>
    </source>
</evidence>
<protein>
    <submittedName>
        <fullName evidence="1">Uncharacterized protein</fullName>
    </submittedName>
</protein>
<gene>
    <name evidence="1" type="ORF">DEU50_13416</name>
</gene>
<organism evidence="1 2">
    <name type="scientific">Aeromonas salmonicida</name>
    <dbReference type="NCBI Taxonomy" id="645"/>
    <lineage>
        <taxon>Bacteria</taxon>
        <taxon>Pseudomonadati</taxon>
        <taxon>Pseudomonadota</taxon>
        <taxon>Gammaproteobacteria</taxon>
        <taxon>Aeromonadales</taxon>
        <taxon>Aeromonadaceae</taxon>
        <taxon>Aeromonas</taxon>
    </lineage>
</organism>
<reference evidence="1 2" key="1">
    <citation type="submission" date="2018-06" db="EMBL/GenBank/DDBJ databases">
        <title>Freshwater and sediment microbial communities from various areas in North America, analyzing microbe dynamics in response to fracking.</title>
        <authorList>
            <person name="Lamendella R."/>
        </authorList>
    </citation>
    <scope>NUCLEOTIDE SEQUENCE [LARGE SCALE GENOMIC DNA]</scope>
    <source>
        <strain evidence="1 2">17</strain>
    </source>
</reference>
<dbReference type="Proteomes" id="UP000249422">
    <property type="component" value="Unassembled WGS sequence"/>
</dbReference>
<name>A0AAX1PBZ3_AERSA</name>
<dbReference type="AlphaFoldDB" id="A0AAX1PBZ3"/>
<proteinExistence type="predicted"/>
<sequence>MTSKRAGLDGLSKRSKTGSDCTVTLFAGHSASIPPKWGGMASHLYCLGNW</sequence>
<dbReference type="EMBL" id="QLLM01000034">
    <property type="protein sequence ID" value="RAI97789.1"/>
    <property type="molecule type" value="Genomic_DNA"/>
</dbReference>